<accession>A0A0C4L1W5</accession>
<keyword evidence="1" id="KW-0472">Membrane</keyword>
<keyword evidence="2" id="KW-0496">Mitochondrion</keyword>
<keyword evidence="1" id="KW-1133">Transmembrane helix</keyword>
<feature type="transmembrane region" description="Helical" evidence="1">
    <location>
        <begin position="182"/>
        <end position="202"/>
    </location>
</feature>
<feature type="transmembrane region" description="Helical" evidence="1">
    <location>
        <begin position="7"/>
        <end position="24"/>
    </location>
</feature>
<gene>
    <name evidence="2" type="primary">ND2</name>
</gene>
<geneLocation type="mitochondrion" evidence="2"/>
<name>A0A0C4L1W5_9BILA</name>
<feature type="transmembrane region" description="Helical" evidence="1">
    <location>
        <begin position="139"/>
        <end position="161"/>
    </location>
</feature>
<proteinExistence type="predicted"/>
<protein>
    <submittedName>
        <fullName evidence="2">NADH dehydrogenase subunit 2</fullName>
    </submittedName>
</protein>
<organism evidence="2">
    <name type="scientific">Brachionus rubens</name>
    <dbReference type="NCBI Taxonomy" id="392764"/>
    <lineage>
        <taxon>Eukaryota</taxon>
        <taxon>Metazoa</taxon>
        <taxon>Spiralia</taxon>
        <taxon>Gnathifera</taxon>
        <taxon>Rotifera</taxon>
        <taxon>Eurotatoria</taxon>
        <taxon>Monogononta</taxon>
        <taxon>Pseudotrocha</taxon>
        <taxon>Ploima</taxon>
        <taxon>Brachionidae</taxon>
        <taxon>Brachionus</taxon>
    </lineage>
</organism>
<evidence type="ECO:0000313" key="2">
    <source>
        <dbReference type="EMBL" id="AHZ34252.1"/>
    </source>
</evidence>
<feature type="transmembrane region" description="Helical" evidence="1">
    <location>
        <begin position="84"/>
        <end position="104"/>
    </location>
</feature>
<evidence type="ECO:0000256" key="1">
    <source>
        <dbReference type="SAM" id="Phobius"/>
    </source>
</evidence>
<sequence length="296" mass="35209">MFIMFSPYSFLFFSTYILFMFSLLSISSFYYYWAVMELMMLLFMGLSYTLFVSSYSQLMVYFLIQAISSFFILIFYIYDLSLLLTVAFLMKLSMFPFFMWYINLIYRFPNFIFWLASTLHKVPAMVMISVFSLRLDSNLLWLSIILTYSNSGVMMLTVLDFRMVLVLSSIGNNSWFLLSQMTNMFVFMFFVFVYSFSLYYILSSFKGLSKPLYTSSLQPSSYFSSFWVLSLSGMPPFPLFYGKMLVIVSLLYTLGFNYMFFIFLIFNSLMVMGYLQSIMKYFIYVYNTSVHYLLKY</sequence>
<keyword evidence="1" id="KW-0812">Transmembrane</keyword>
<reference evidence="2" key="1">
    <citation type="submission" date="2014-02" db="EMBL/GenBank/DDBJ databases">
        <title>Complete mitochondrial genome sequence of the Brachionus rubens.</title>
        <authorList>
            <person name="Cheng S.H."/>
            <person name="Zhang Y."/>
            <person name="Liu Y.L."/>
            <person name="Lu Y.M."/>
            <person name="Xia M.N."/>
            <person name="Yan J.J."/>
            <person name="Sun D.Q."/>
            <person name="Xi Y.L."/>
        </authorList>
    </citation>
    <scope>NUCLEOTIDE SEQUENCE</scope>
</reference>
<feature type="transmembrane region" description="Helical" evidence="1">
    <location>
        <begin position="222"/>
        <end position="240"/>
    </location>
</feature>
<feature type="transmembrane region" description="Helical" evidence="1">
    <location>
        <begin position="111"/>
        <end position="133"/>
    </location>
</feature>
<dbReference type="AlphaFoldDB" id="A0A0C4L1W5"/>
<feature type="transmembrane region" description="Helical" evidence="1">
    <location>
        <begin position="30"/>
        <end position="51"/>
    </location>
</feature>
<dbReference type="EMBL" id="KJ489417">
    <property type="protein sequence ID" value="AHZ34252.1"/>
    <property type="molecule type" value="Genomic_DNA"/>
</dbReference>
<feature type="transmembrane region" description="Helical" evidence="1">
    <location>
        <begin position="245"/>
        <end position="266"/>
    </location>
</feature>
<feature type="transmembrane region" description="Helical" evidence="1">
    <location>
        <begin position="58"/>
        <end position="78"/>
    </location>
</feature>